<dbReference type="SMART" id="SM00231">
    <property type="entry name" value="FA58C"/>
    <property type="match status" value="1"/>
</dbReference>
<evidence type="ECO:0000256" key="1">
    <source>
        <dbReference type="SAM" id="MobiDB-lite"/>
    </source>
</evidence>
<proteinExistence type="predicted"/>
<feature type="chain" id="PRO_5046295140" description="F5/8 type C domain-containing protein" evidence="2">
    <location>
        <begin position="23"/>
        <end position="230"/>
    </location>
</feature>
<keyword evidence="5" id="KW-1185">Reference proteome</keyword>
<feature type="region of interest" description="Disordered" evidence="1">
    <location>
        <begin position="39"/>
        <end position="62"/>
    </location>
</feature>
<protein>
    <recommendedName>
        <fullName evidence="3">F5/8 type C domain-containing protein</fullName>
    </recommendedName>
</protein>
<evidence type="ECO:0000259" key="3">
    <source>
        <dbReference type="PROSITE" id="PS50022"/>
    </source>
</evidence>
<dbReference type="SUPFAM" id="SSF49785">
    <property type="entry name" value="Galactose-binding domain-like"/>
    <property type="match status" value="1"/>
</dbReference>
<dbReference type="EMBL" id="CAUYUJ010009949">
    <property type="protein sequence ID" value="CAK0828117.1"/>
    <property type="molecule type" value="Genomic_DNA"/>
</dbReference>
<dbReference type="Proteomes" id="UP001189429">
    <property type="component" value="Unassembled WGS sequence"/>
</dbReference>
<feature type="domain" description="F5/8 type C" evidence="3">
    <location>
        <begin position="53"/>
        <end position="200"/>
    </location>
</feature>
<dbReference type="Gene3D" id="2.60.120.260">
    <property type="entry name" value="Galactose-binding domain-like"/>
    <property type="match status" value="1"/>
</dbReference>
<name>A0ABN9S8A3_9DINO</name>
<reference evidence="4" key="1">
    <citation type="submission" date="2023-10" db="EMBL/GenBank/DDBJ databases">
        <authorList>
            <person name="Chen Y."/>
            <person name="Shah S."/>
            <person name="Dougan E. K."/>
            <person name="Thang M."/>
            <person name="Chan C."/>
        </authorList>
    </citation>
    <scope>NUCLEOTIDE SEQUENCE [LARGE SCALE GENOMIC DNA]</scope>
</reference>
<comment type="caution">
    <text evidence="4">The sequence shown here is derived from an EMBL/GenBank/DDBJ whole genome shotgun (WGS) entry which is preliminary data.</text>
</comment>
<dbReference type="Pfam" id="PF00754">
    <property type="entry name" value="F5_F8_type_C"/>
    <property type="match status" value="1"/>
</dbReference>
<sequence>MGAATLARASDLLLLGAAAAYGEHDAGVYRSKAAPPRPIDPAVLDRMRSPPETAPVREGCDAGGILNVPEASRSYSSVWRNDSVGTGHARSALDSEQAWSSLHGSHGQWMLMDLGAAVLVHGVVTQGRADAYQWVTSYRLELYLDRPPARLTAWSRVPGNVDHNTRVHGVLRHPRLARYVLVRPLTWMGHMSMRAAVLTCADAAATAAAREDPWQRREALIRGHPITQLN</sequence>
<gene>
    <name evidence="4" type="ORF">PCOR1329_LOCUS27442</name>
</gene>
<evidence type="ECO:0000313" key="4">
    <source>
        <dbReference type="EMBL" id="CAK0828117.1"/>
    </source>
</evidence>
<dbReference type="InterPro" id="IPR008979">
    <property type="entry name" value="Galactose-bd-like_sf"/>
</dbReference>
<feature type="signal peptide" evidence="2">
    <location>
        <begin position="1"/>
        <end position="22"/>
    </location>
</feature>
<accession>A0ABN9S8A3</accession>
<evidence type="ECO:0000313" key="5">
    <source>
        <dbReference type="Proteomes" id="UP001189429"/>
    </source>
</evidence>
<dbReference type="PROSITE" id="PS50022">
    <property type="entry name" value="FA58C_3"/>
    <property type="match status" value="1"/>
</dbReference>
<keyword evidence="2" id="KW-0732">Signal</keyword>
<evidence type="ECO:0000256" key="2">
    <source>
        <dbReference type="SAM" id="SignalP"/>
    </source>
</evidence>
<dbReference type="PANTHER" id="PTHR24543">
    <property type="entry name" value="MULTICOPPER OXIDASE-RELATED"/>
    <property type="match status" value="1"/>
</dbReference>
<organism evidence="4 5">
    <name type="scientific">Prorocentrum cordatum</name>
    <dbReference type="NCBI Taxonomy" id="2364126"/>
    <lineage>
        <taxon>Eukaryota</taxon>
        <taxon>Sar</taxon>
        <taxon>Alveolata</taxon>
        <taxon>Dinophyceae</taxon>
        <taxon>Prorocentrales</taxon>
        <taxon>Prorocentraceae</taxon>
        <taxon>Prorocentrum</taxon>
    </lineage>
</organism>
<dbReference type="InterPro" id="IPR000421">
    <property type="entry name" value="FA58C"/>
</dbReference>